<accession>A0ABW5JW75</accession>
<evidence type="ECO:0008006" key="4">
    <source>
        <dbReference type="Google" id="ProtNLM"/>
    </source>
</evidence>
<feature type="signal peptide" evidence="1">
    <location>
        <begin position="1"/>
        <end position="22"/>
    </location>
</feature>
<evidence type="ECO:0000256" key="1">
    <source>
        <dbReference type="SAM" id="SignalP"/>
    </source>
</evidence>
<evidence type="ECO:0000313" key="3">
    <source>
        <dbReference type="Proteomes" id="UP001597441"/>
    </source>
</evidence>
<keyword evidence="3" id="KW-1185">Reference proteome</keyword>
<proteinExistence type="predicted"/>
<evidence type="ECO:0000313" key="2">
    <source>
        <dbReference type="EMBL" id="MFD2536041.1"/>
    </source>
</evidence>
<protein>
    <recommendedName>
        <fullName evidence="4">Long-chain fatty acid transport protein</fullName>
    </recommendedName>
</protein>
<dbReference type="Gene3D" id="2.40.160.60">
    <property type="entry name" value="Outer membrane protein transport protein (OMPP1/FadL/TodX)"/>
    <property type="match status" value="2"/>
</dbReference>
<dbReference type="RefSeq" id="WP_388019717.1">
    <property type="nucleotide sequence ID" value="NZ_JBHUDT010000006.1"/>
</dbReference>
<name>A0ABW5JW75_9FLAO</name>
<comment type="caution">
    <text evidence="2">The sequence shown here is derived from an EMBL/GenBank/DDBJ whole genome shotgun (WGS) entry which is preliminary data.</text>
</comment>
<dbReference type="EMBL" id="JBHULK010000006">
    <property type="protein sequence ID" value="MFD2536041.1"/>
    <property type="molecule type" value="Genomic_DNA"/>
</dbReference>
<sequence length="402" mass="45031">MKKNIKISALVFFAVFTQTVSAQTSYYIPTHYRGVFNGQPSSTRATGMGLTTITLEGIENAFYNPATVGLTDEKIAVHINYASGNQVYKGGKYPFLGVSYRVNEKLIVGASTLNWFDEKNSPWTTIIGGFSENVKRRSQSAYTLVGAFEVIPNLNLGLSGNYLVEKFVNNTVTNSEFILSFGAVYDKEVNWIKAENVSNQKIRFAGSFVNLLMKNQIEQRYQNFLHYRDLPTYLTLGTSYHASLPFNVGFTQNKGFFEGAPNTVDLSLHLQYKDLMKGSKKNSVNPDHKNNTAIGIGAEAWFMDLIAIRMGYYNEKRPNGPKSGGGTWVTDNKKGFTWGFGAKLPLNRLTNGKLPFNSEVNFVTSKLLNEYGNNYTQPSYFTDRNFLFSVGINLKFVEPTKP</sequence>
<gene>
    <name evidence="2" type="ORF">ACFSQS_13075</name>
</gene>
<keyword evidence="1" id="KW-0732">Signal</keyword>
<feature type="chain" id="PRO_5045537112" description="Long-chain fatty acid transport protein" evidence="1">
    <location>
        <begin position="23"/>
        <end position="402"/>
    </location>
</feature>
<organism evidence="2 3">
    <name type="scientific">Gelatiniphilus marinus</name>
    <dbReference type="NCBI Taxonomy" id="1759464"/>
    <lineage>
        <taxon>Bacteria</taxon>
        <taxon>Pseudomonadati</taxon>
        <taxon>Bacteroidota</taxon>
        <taxon>Flavobacteriia</taxon>
        <taxon>Flavobacteriales</taxon>
        <taxon>Flavobacteriaceae</taxon>
        <taxon>Gelatiniphilus</taxon>
    </lineage>
</organism>
<reference evidence="3" key="1">
    <citation type="journal article" date="2019" name="Int. J. Syst. Evol. Microbiol.">
        <title>The Global Catalogue of Microorganisms (GCM) 10K type strain sequencing project: providing services to taxonomists for standard genome sequencing and annotation.</title>
        <authorList>
            <consortium name="The Broad Institute Genomics Platform"/>
            <consortium name="The Broad Institute Genome Sequencing Center for Infectious Disease"/>
            <person name="Wu L."/>
            <person name="Ma J."/>
        </authorList>
    </citation>
    <scope>NUCLEOTIDE SEQUENCE [LARGE SCALE GENOMIC DNA]</scope>
    <source>
        <strain evidence="3">KCTC 42903</strain>
    </source>
</reference>
<dbReference type="Proteomes" id="UP001597441">
    <property type="component" value="Unassembled WGS sequence"/>
</dbReference>